<dbReference type="InterPro" id="IPR019240">
    <property type="entry name" value="DUF2196"/>
</dbReference>
<dbReference type="EMBL" id="JAUSUE010000019">
    <property type="protein sequence ID" value="MDQ0204658.1"/>
    <property type="molecule type" value="Genomic_DNA"/>
</dbReference>
<accession>A0ABT9YAI6</accession>
<gene>
    <name evidence="2" type="ORF">J2S01_002390</name>
</gene>
<feature type="region of interest" description="Disordered" evidence="1">
    <location>
        <begin position="1"/>
        <end position="21"/>
    </location>
</feature>
<evidence type="ECO:0000313" key="3">
    <source>
        <dbReference type="Proteomes" id="UP001239167"/>
    </source>
</evidence>
<sequence length="63" mass="7118">MNGTERKNIHPGSRVKIVQKQHQKTGQLTEGIVKDILTNSQVHHRGIKVRLDNGIIGRVQEIL</sequence>
<proteinExistence type="predicted"/>
<dbReference type="NCBIfam" id="TIGR03833">
    <property type="entry name" value="YwbE family protein"/>
    <property type="match status" value="1"/>
</dbReference>
<evidence type="ECO:0000313" key="2">
    <source>
        <dbReference type="EMBL" id="MDQ0204658.1"/>
    </source>
</evidence>
<dbReference type="Pfam" id="PF09962">
    <property type="entry name" value="DUF2196"/>
    <property type="match status" value="1"/>
</dbReference>
<evidence type="ECO:0000256" key="1">
    <source>
        <dbReference type="SAM" id="MobiDB-lite"/>
    </source>
</evidence>
<comment type="caution">
    <text evidence="2">The sequence shown here is derived from an EMBL/GenBank/DDBJ whole genome shotgun (WGS) entry which is preliminary data.</text>
</comment>
<dbReference type="PANTHER" id="PTHR40069:SF1">
    <property type="entry name" value="YWBE PROTEIN"/>
    <property type="match status" value="1"/>
</dbReference>
<name>A0ABT9YAI6_9FIRM</name>
<dbReference type="PANTHER" id="PTHR40069">
    <property type="entry name" value="YWBE PROTEIN"/>
    <property type="match status" value="1"/>
</dbReference>
<keyword evidence="3" id="KW-1185">Reference proteome</keyword>
<dbReference type="RefSeq" id="WP_307224964.1">
    <property type="nucleotide sequence ID" value="NZ_CP116940.1"/>
</dbReference>
<reference evidence="2 3" key="1">
    <citation type="submission" date="2023-07" db="EMBL/GenBank/DDBJ databases">
        <title>Genomic Encyclopedia of Type Strains, Phase IV (KMG-IV): sequencing the most valuable type-strain genomes for metagenomic binning, comparative biology and taxonomic classification.</title>
        <authorList>
            <person name="Goeker M."/>
        </authorList>
    </citation>
    <scope>NUCLEOTIDE SEQUENCE [LARGE SCALE GENOMIC DNA]</scope>
    <source>
        <strain evidence="2 3">DSM 16980</strain>
    </source>
</reference>
<organism evidence="2 3">
    <name type="scientific">Pectinatus haikarae</name>
    <dbReference type="NCBI Taxonomy" id="349096"/>
    <lineage>
        <taxon>Bacteria</taxon>
        <taxon>Bacillati</taxon>
        <taxon>Bacillota</taxon>
        <taxon>Negativicutes</taxon>
        <taxon>Selenomonadales</taxon>
        <taxon>Selenomonadaceae</taxon>
        <taxon>Pectinatus</taxon>
    </lineage>
</organism>
<dbReference type="Proteomes" id="UP001239167">
    <property type="component" value="Unassembled WGS sequence"/>
</dbReference>
<protein>
    <submittedName>
        <fullName evidence="2">Repeat protein (TIGR03833 family)</fullName>
    </submittedName>
</protein>